<dbReference type="PANTHER" id="PTHR21256">
    <property type="entry name" value="HISTIDINOL DEHYDROGENASE HDH"/>
    <property type="match status" value="1"/>
</dbReference>
<dbReference type="Gene3D" id="3.40.50.1980">
    <property type="entry name" value="Nitrogenase molybdenum iron protein domain"/>
    <property type="match status" value="1"/>
</dbReference>
<comment type="cofactor">
    <cofactor evidence="1">
        <name>Zn(2+)</name>
        <dbReference type="ChEBI" id="CHEBI:29105"/>
    </cofactor>
</comment>
<dbReference type="InterPro" id="IPR012131">
    <property type="entry name" value="Hstdl_DH"/>
</dbReference>
<dbReference type="PROSITE" id="PS00611">
    <property type="entry name" value="HISOL_DEHYDROGENASE"/>
    <property type="match status" value="1"/>
</dbReference>
<dbReference type="PANTHER" id="PTHR21256:SF2">
    <property type="entry name" value="HISTIDINE BIOSYNTHESIS TRIFUNCTIONAL PROTEIN"/>
    <property type="match status" value="1"/>
</dbReference>
<dbReference type="PRINTS" id="PR00083">
    <property type="entry name" value="HOLDHDRGNASE"/>
</dbReference>
<organism evidence="5">
    <name type="scientific">marine metagenome</name>
    <dbReference type="NCBI Taxonomy" id="408172"/>
    <lineage>
        <taxon>unclassified sequences</taxon>
        <taxon>metagenomes</taxon>
        <taxon>ecological metagenomes</taxon>
    </lineage>
</organism>
<gene>
    <name evidence="5" type="ORF">METZ01_LOCUS273044</name>
</gene>
<dbReference type="GO" id="GO:0046872">
    <property type="term" value="F:metal ion binding"/>
    <property type="evidence" value="ECO:0007669"/>
    <property type="project" value="UniProtKB-KW"/>
</dbReference>
<sequence length="213" mass="23101">MNAFKVAMNNIKRFHERQKPENYQVVSGGVKTDLVWKPLQSVGLYIPGGNAVYPSSLLMNVIPAKIAGVKRIVVVTPSKSNKINPYILALLDLFSINEVYQVGGAHAVAALAYGTDTIKSVNKIFGPGNAYVSSAKKQVFGKVGIDLIAGPSEIVVVADKDNNPQWVASDLIAQAEHDENSQSILITDENDFANKVISSIKDLNEQLPKKQII</sequence>
<evidence type="ECO:0000256" key="3">
    <source>
        <dbReference type="ARBA" id="ARBA00022833"/>
    </source>
</evidence>
<dbReference type="InterPro" id="IPR016161">
    <property type="entry name" value="Ald_DH/histidinol_DH"/>
</dbReference>
<evidence type="ECO:0000256" key="2">
    <source>
        <dbReference type="ARBA" id="ARBA00022723"/>
    </source>
</evidence>
<keyword evidence="3" id="KW-0862">Zinc</keyword>
<reference evidence="5" key="1">
    <citation type="submission" date="2018-05" db="EMBL/GenBank/DDBJ databases">
        <authorList>
            <person name="Lanie J.A."/>
            <person name="Ng W.-L."/>
            <person name="Kazmierczak K.M."/>
            <person name="Andrzejewski T.M."/>
            <person name="Davidsen T.M."/>
            <person name="Wayne K.J."/>
            <person name="Tettelin H."/>
            <person name="Glass J.I."/>
            <person name="Rusch D."/>
            <person name="Podicherti R."/>
            <person name="Tsui H.-C.T."/>
            <person name="Winkler M.E."/>
        </authorList>
    </citation>
    <scope>NUCLEOTIDE SEQUENCE</scope>
</reference>
<dbReference type="GO" id="GO:0051287">
    <property type="term" value="F:NAD binding"/>
    <property type="evidence" value="ECO:0007669"/>
    <property type="project" value="InterPro"/>
</dbReference>
<evidence type="ECO:0000256" key="1">
    <source>
        <dbReference type="ARBA" id="ARBA00001947"/>
    </source>
</evidence>
<dbReference type="NCBIfam" id="TIGR00069">
    <property type="entry name" value="hisD"/>
    <property type="match status" value="1"/>
</dbReference>
<dbReference type="SUPFAM" id="SSF53720">
    <property type="entry name" value="ALDH-like"/>
    <property type="match status" value="1"/>
</dbReference>
<dbReference type="AlphaFoldDB" id="A0A382K6U3"/>
<name>A0A382K6U3_9ZZZZ</name>
<feature type="non-terminal residue" evidence="5">
    <location>
        <position position="213"/>
    </location>
</feature>
<dbReference type="EMBL" id="UINC01078784">
    <property type="protein sequence ID" value="SVC20190.1"/>
    <property type="molecule type" value="Genomic_DNA"/>
</dbReference>
<keyword evidence="4" id="KW-0560">Oxidoreductase</keyword>
<evidence type="ECO:0008006" key="6">
    <source>
        <dbReference type="Google" id="ProtNLM"/>
    </source>
</evidence>
<evidence type="ECO:0000256" key="4">
    <source>
        <dbReference type="ARBA" id="ARBA00023002"/>
    </source>
</evidence>
<dbReference type="GO" id="GO:0000105">
    <property type="term" value="P:L-histidine biosynthetic process"/>
    <property type="evidence" value="ECO:0007669"/>
    <property type="project" value="TreeGrafter"/>
</dbReference>
<dbReference type="GO" id="GO:0004399">
    <property type="term" value="F:histidinol dehydrogenase activity"/>
    <property type="evidence" value="ECO:0007669"/>
    <property type="project" value="TreeGrafter"/>
</dbReference>
<proteinExistence type="predicted"/>
<evidence type="ECO:0000313" key="5">
    <source>
        <dbReference type="EMBL" id="SVC20190.1"/>
    </source>
</evidence>
<accession>A0A382K6U3</accession>
<dbReference type="InterPro" id="IPR001692">
    <property type="entry name" value="Histidinol_DH_CS"/>
</dbReference>
<protein>
    <recommendedName>
        <fullName evidence="6">Histidinol dehydrogenase</fullName>
    </recommendedName>
</protein>
<keyword evidence="2" id="KW-0479">Metal-binding</keyword>
<dbReference type="GO" id="GO:0005829">
    <property type="term" value="C:cytosol"/>
    <property type="evidence" value="ECO:0007669"/>
    <property type="project" value="TreeGrafter"/>
</dbReference>
<dbReference type="Pfam" id="PF00815">
    <property type="entry name" value="Histidinol_dh"/>
    <property type="match status" value="1"/>
</dbReference>